<keyword evidence="11" id="KW-1185">Reference proteome</keyword>
<evidence type="ECO:0000256" key="1">
    <source>
        <dbReference type="ARBA" id="ARBA00001971"/>
    </source>
</evidence>
<evidence type="ECO:0000256" key="5">
    <source>
        <dbReference type="ARBA" id="ARBA00023004"/>
    </source>
</evidence>
<dbReference type="PANTHER" id="PTHR24305:SF232">
    <property type="entry name" value="P450, PUTATIVE (EUROFUNG)-RELATED"/>
    <property type="match status" value="1"/>
</dbReference>
<comment type="cofactor">
    <cofactor evidence="1 7">
        <name>heme</name>
        <dbReference type="ChEBI" id="CHEBI:30413"/>
    </cofactor>
</comment>
<dbReference type="InterPro" id="IPR017972">
    <property type="entry name" value="Cyt_P450_CS"/>
</dbReference>
<keyword evidence="6 8" id="KW-0503">Monooxygenase</keyword>
<keyword evidence="9" id="KW-0812">Transmembrane</keyword>
<evidence type="ECO:0000256" key="2">
    <source>
        <dbReference type="ARBA" id="ARBA00010617"/>
    </source>
</evidence>
<accession>A0A319CDW1</accession>
<keyword evidence="5 7" id="KW-0408">Iron</keyword>
<keyword evidence="4 8" id="KW-0560">Oxidoreductase</keyword>
<dbReference type="AlphaFoldDB" id="A0A319CDW1"/>
<evidence type="ECO:0000313" key="10">
    <source>
        <dbReference type="EMBL" id="PYH81911.1"/>
    </source>
</evidence>
<dbReference type="SUPFAM" id="SSF48264">
    <property type="entry name" value="Cytochrome P450"/>
    <property type="match status" value="1"/>
</dbReference>
<proteinExistence type="inferred from homology"/>
<dbReference type="InterPro" id="IPR050121">
    <property type="entry name" value="Cytochrome_P450_monoxygenase"/>
</dbReference>
<keyword evidence="9" id="KW-1133">Transmembrane helix</keyword>
<evidence type="ECO:0000256" key="6">
    <source>
        <dbReference type="ARBA" id="ARBA00023033"/>
    </source>
</evidence>
<evidence type="ECO:0000256" key="4">
    <source>
        <dbReference type="ARBA" id="ARBA00023002"/>
    </source>
</evidence>
<dbReference type="RefSeq" id="XP_025492111.1">
    <property type="nucleotide sequence ID" value="XM_025639938.1"/>
</dbReference>
<dbReference type="EMBL" id="KZ821699">
    <property type="protein sequence ID" value="PYH81911.1"/>
    <property type="molecule type" value="Genomic_DNA"/>
</dbReference>
<dbReference type="GO" id="GO:0004497">
    <property type="term" value="F:monooxygenase activity"/>
    <property type="evidence" value="ECO:0007669"/>
    <property type="project" value="UniProtKB-KW"/>
</dbReference>
<keyword evidence="9" id="KW-0472">Membrane</keyword>
<dbReference type="GO" id="GO:0005506">
    <property type="term" value="F:iron ion binding"/>
    <property type="evidence" value="ECO:0007669"/>
    <property type="project" value="InterPro"/>
</dbReference>
<name>A0A319CDW1_9EURO</name>
<dbReference type="Gene3D" id="1.10.630.10">
    <property type="entry name" value="Cytochrome P450"/>
    <property type="match status" value="1"/>
</dbReference>
<dbReference type="Proteomes" id="UP000248340">
    <property type="component" value="Unassembled WGS sequence"/>
</dbReference>
<comment type="similarity">
    <text evidence="2 8">Belongs to the cytochrome P450 family.</text>
</comment>
<evidence type="ECO:0000256" key="3">
    <source>
        <dbReference type="ARBA" id="ARBA00022723"/>
    </source>
</evidence>
<evidence type="ECO:0000256" key="8">
    <source>
        <dbReference type="RuleBase" id="RU000461"/>
    </source>
</evidence>
<dbReference type="InterPro" id="IPR036396">
    <property type="entry name" value="Cyt_P450_sf"/>
</dbReference>
<dbReference type="VEuPathDB" id="FungiDB:BO82DRAFT_414845"/>
<protein>
    <submittedName>
        <fullName evidence="10">Cytochrome P450</fullName>
    </submittedName>
</protein>
<feature type="transmembrane region" description="Helical" evidence="9">
    <location>
        <begin position="12"/>
        <end position="37"/>
    </location>
</feature>
<keyword evidence="7 8" id="KW-0349">Heme</keyword>
<organism evidence="10 11">
    <name type="scientific">Aspergillus uvarum CBS 121591</name>
    <dbReference type="NCBI Taxonomy" id="1448315"/>
    <lineage>
        <taxon>Eukaryota</taxon>
        <taxon>Fungi</taxon>
        <taxon>Dikarya</taxon>
        <taxon>Ascomycota</taxon>
        <taxon>Pezizomycotina</taxon>
        <taxon>Eurotiomycetes</taxon>
        <taxon>Eurotiomycetidae</taxon>
        <taxon>Eurotiales</taxon>
        <taxon>Aspergillaceae</taxon>
        <taxon>Aspergillus</taxon>
        <taxon>Aspergillus subgen. Circumdati</taxon>
    </lineage>
</organism>
<dbReference type="GO" id="GO:0016705">
    <property type="term" value="F:oxidoreductase activity, acting on paired donors, with incorporation or reduction of molecular oxygen"/>
    <property type="evidence" value="ECO:0007669"/>
    <property type="project" value="InterPro"/>
</dbReference>
<dbReference type="PRINTS" id="PR00463">
    <property type="entry name" value="EP450I"/>
</dbReference>
<evidence type="ECO:0000256" key="7">
    <source>
        <dbReference type="PIRSR" id="PIRSR602401-1"/>
    </source>
</evidence>
<dbReference type="OrthoDB" id="3934656at2759"/>
<dbReference type="InterPro" id="IPR002401">
    <property type="entry name" value="Cyt_P450_E_grp-I"/>
</dbReference>
<dbReference type="STRING" id="1448315.A0A319CDW1"/>
<dbReference type="GO" id="GO:0020037">
    <property type="term" value="F:heme binding"/>
    <property type="evidence" value="ECO:0007669"/>
    <property type="project" value="InterPro"/>
</dbReference>
<gene>
    <name evidence="10" type="ORF">BO82DRAFT_414845</name>
</gene>
<dbReference type="GeneID" id="37142680"/>
<dbReference type="Pfam" id="PF00067">
    <property type="entry name" value="p450"/>
    <property type="match status" value="1"/>
</dbReference>
<keyword evidence="3 7" id="KW-0479">Metal-binding</keyword>
<dbReference type="PANTHER" id="PTHR24305">
    <property type="entry name" value="CYTOCHROME P450"/>
    <property type="match status" value="1"/>
</dbReference>
<dbReference type="InterPro" id="IPR001128">
    <property type="entry name" value="Cyt_P450"/>
</dbReference>
<sequence>MRLLHYLPVEDIFPTWSNIAVALAAIGVATLLMRAIYNLYLHPLAKFPGPWYACSFSVVLATISVLRMEPQFLSYLVKIYGFEKPIRVTPTILMFPRPSALKEIYWDPQCNTKSRLYGSGALGPPHLFTTLESDAHRQLRRALSNAPWTIGKLRLAWEKRFDELVELFMTKMHEHAAAGRVVSLSEKVSEFAADIMTIMTFNEPFGFVQNQRDERDLLGSWRRNVNLFAFAGRARFFREVILTSPLGPWILPSIRSESGIGWMLNEADRQVTAREKATAQGLYPHSPDFMQHALEARLPSGEPLSAAQRRAHVVLLIQAGADTTGTTMGSALRFLLQHPEAWARCRAEIDAVEQQGLLSHPIQYEETRQHLPFLVACLKETMRLNPSATNLFARVCPPGGKIINGHHIPAGTEMACHAYTLQRSVEVYGSDANEFRPERWLESAQRTRELEAAQFTFSVGPRTCLGKDVATLEMWKLIPEIIRQFDIEFIDPGKYVVVGGIVWNEGLMGRFVARRNGKGRQG</sequence>
<feature type="transmembrane region" description="Helical" evidence="9">
    <location>
        <begin position="49"/>
        <end position="66"/>
    </location>
</feature>
<evidence type="ECO:0000256" key="9">
    <source>
        <dbReference type="SAM" id="Phobius"/>
    </source>
</evidence>
<dbReference type="PRINTS" id="PR00385">
    <property type="entry name" value="P450"/>
</dbReference>
<reference evidence="10 11" key="1">
    <citation type="submission" date="2016-12" db="EMBL/GenBank/DDBJ databases">
        <title>The genomes of Aspergillus section Nigri reveals drivers in fungal speciation.</title>
        <authorList>
            <consortium name="DOE Joint Genome Institute"/>
            <person name="Vesth T.C."/>
            <person name="Nybo J."/>
            <person name="Theobald S."/>
            <person name="Brandl J."/>
            <person name="Frisvad J.C."/>
            <person name="Nielsen K.F."/>
            <person name="Lyhne E.K."/>
            <person name="Kogle M.E."/>
            <person name="Kuo A."/>
            <person name="Riley R."/>
            <person name="Clum A."/>
            <person name="Nolan M."/>
            <person name="Lipzen A."/>
            <person name="Salamov A."/>
            <person name="Henrissat B."/>
            <person name="Wiebenga A."/>
            <person name="De Vries R.P."/>
            <person name="Grigoriev I.V."/>
            <person name="Mortensen U.H."/>
            <person name="Andersen M.R."/>
            <person name="Baker S.E."/>
        </authorList>
    </citation>
    <scope>NUCLEOTIDE SEQUENCE [LARGE SCALE GENOMIC DNA]</scope>
    <source>
        <strain evidence="10 11">CBS 121591</strain>
    </source>
</reference>
<dbReference type="PROSITE" id="PS00086">
    <property type="entry name" value="CYTOCHROME_P450"/>
    <property type="match status" value="1"/>
</dbReference>
<feature type="binding site" description="axial binding residue" evidence="7">
    <location>
        <position position="464"/>
    </location>
    <ligand>
        <name>heme</name>
        <dbReference type="ChEBI" id="CHEBI:30413"/>
    </ligand>
    <ligandPart>
        <name>Fe</name>
        <dbReference type="ChEBI" id="CHEBI:18248"/>
    </ligandPart>
</feature>
<evidence type="ECO:0000313" key="11">
    <source>
        <dbReference type="Proteomes" id="UP000248340"/>
    </source>
</evidence>